<accession>A0A8H6JU66</accession>
<dbReference type="EMBL" id="WIGO01000294">
    <property type="protein sequence ID" value="KAF6818901.1"/>
    <property type="molecule type" value="Genomic_DNA"/>
</dbReference>
<comment type="caution">
    <text evidence="1">The sequence shown here is derived from an EMBL/GenBank/DDBJ whole genome shotgun (WGS) entry which is preliminary data.</text>
</comment>
<keyword evidence="2" id="KW-1185">Reference proteome</keyword>
<sequence length="280" mass="30859">MSGKDGDDGLASEKVRGFSDTRLDLAERHLDRGRPGPRSWRLATGDALQRAQIVPVVSSGTDILRRQLRCVADEVRQEKLQARVRLGDGGPFNDALGARYISVAVLDRHLGSDDAAVNVVQHGGRYFVASVRVFPSPDVVVWYLDANGQSDLAARRHDKALQSLAKRLLGFRARVGNLKDGLREDRSFLGRRGRPGAIGIAGLLPGRTWSSARSFARVMAESWSRRGRSRRYATKEKGMEEFEQLQRGLPWLPVRTQAAASRAMSIASETAVSVAMLWSI</sequence>
<proteinExistence type="predicted"/>
<evidence type="ECO:0000313" key="2">
    <source>
        <dbReference type="Proteomes" id="UP000654918"/>
    </source>
</evidence>
<dbReference type="Proteomes" id="UP000654918">
    <property type="component" value="Unassembled WGS sequence"/>
</dbReference>
<name>A0A8H6JU66_9PEZI</name>
<dbReference type="AlphaFoldDB" id="A0A8H6JU66"/>
<organism evidence="1 2">
    <name type="scientific">Colletotrichum plurivorum</name>
    <dbReference type="NCBI Taxonomy" id="2175906"/>
    <lineage>
        <taxon>Eukaryota</taxon>
        <taxon>Fungi</taxon>
        <taxon>Dikarya</taxon>
        <taxon>Ascomycota</taxon>
        <taxon>Pezizomycotina</taxon>
        <taxon>Sordariomycetes</taxon>
        <taxon>Hypocreomycetidae</taxon>
        <taxon>Glomerellales</taxon>
        <taxon>Glomerellaceae</taxon>
        <taxon>Colletotrichum</taxon>
        <taxon>Colletotrichum orchidearum species complex</taxon>
    </lineage>
</organism>
<evidence type="ECO:0000313" key="1">
    <source>
        <dbReference type="EMBL" id="KAF6818901.1"/>
    </source>
</evidence>
<reference evidence="1" key="1">
    <citation type="journal article" date="2020" name="Phytopathology">
        <title>Genome Sequence Resources of Colletotrichum truncatum, C. plurivorum, C. musicola, and C. sojae: Four Species Pathogenic to Soybean (Glycine max).</title>
        <authorList>
            <person name="Rogerio F."/>
            <person name="Boufleur T.R."/>
            <person name="Ciampi-Guillardi M."/>
            <person name="Sukno S.A."/>
            <person name="Thon M.R."/>
            <person name="Massola Junior N.S."/>
            <person name="Baroncelli R."/>
        </authorList>
    </citation>
    <scope>NUCLEOTIDE SEQUENCE</scope>
    <source>
        <strain evidence="1">LFN00145</strain>
    </source>
</reference>
<gene>
    <name evidence="1" type="ORF">CPLU01_13190</name>
</gene>
<protein>
    <submittedName>
        <fullName evidence="1">Uncharacterized protein</fullName>
    </submittedName>
</protein>